<protein>
    <recommendedName>
        <fullName evidence="6">RING-type domain-containing protein</fullName>
    </recommendedName>
</protein>
<feature type="compositionally biased region" description="Basic and acidic residues" evidence="5">
    <location>
        <begin position="1467"/>
        <end position="1478"/>
    </location>
</feature>
<feature type="compositionally biased region" description="Low complexity" evidence="5">
    <location>
        <begin position="413"/>
        <end position="424"/>
    </location>
</feature>
<feature type="region of interest" description="Disordered" evidence="5">
    <location>
        <begin position="267"/>
        <end position="606"/>
    </location>
</feature>
<dbReference type="PANTHER" id="PTHR37393:SF1">
    <property type="entry name" value="AT-RICH INTERACTIVE DOMAIN-CONTAINING PROTEIN 1A-LIKE"/>
    <property type="match status" value="1"/>
</dbReference>
<proteinExistence type="predicted"/>
<feature type="compositionally biased region" description="Polar residues" evidence="5">
    <location>
        <begin position="737"/>
        <end position="751"/>
    </location>
</feature>
<evidence type="ECO:0000313" key="7">
    <source>
        <dbReference type="EMBL" id="KAG9453261.1"/>
    </source>
</evidence>
<feature type="region of interest" description="Disordered" evidence="5">
    <location>
        <begin position="917"/>
        <end position="1000"/>
    </location>
</feature>
<keyword evidence="3" id="KW-0862">Zinc</keyword>
<feature type="region of interest" description="Disordered" evidence="5">
    <location>
        <begin position="623"/>
        <end position="821"/>
    </location>
</feature>
<dbReference type="CDD" id="cd16449">
    <property type="entry name" value="RING-HC"/>
    <property type="match status" value="1"/>
</dbReference>
<feature type="compositionally biased region" description="Low complexity" evidence="5">
    <location>
        <begin position="277"/>
        <end position="305"/>
    </location>
</feature>
<gene>
    <name evidence="7" type="ORF">H6P81_006165</name>
</gene>
<feature type="compositionally biased region" description="Pro residues" evidence="5">
    <location>
        <begin position="930"/>
        <end position="948"/>
    </location>
</feature>
<feature type="compositionally biased region" description="Pro residues" evidence="5">
    <location>
        <begin position="350"/>
        <end position="369"/>
    </location>
</feature>
<feature type="domain" description="RING-type" evidence="6">
    <location>
        <begin position="22"/>
        <end position="61"/>
    </location>
</feature>
<keyword evidence="1" id="KW-0479">Metal-binding</keyword>
<feature type="compositionally biased region" description="Low complexity" evidence="5">
    <location>
        <begin position="504"/>
        <end position="513"/>
    </location>
</feature>
<feature type="compositionally biased region" description="Polar residues" evidence="5">
    <location>
        <begin position="954"/>
        <end position="964"/>
    </location>
</feature>
<dbReference type="SUPFAM" id="SSF57850">
    <property type="entry name" value="RING/U-box"/>
    <property type="match status" value="1"/>
</dbReference>
<evidence type="ECO:0000313" key="8">
    <source>
        <dbReference type="Proteomes" id="UP000825729"/>
    </source>
</evidence>
<feature type="compositionally biased region" description="Polar residues" evidence="5">
    <location>
        <begin position="401"/>
        <end position="412"/>
    </location>
</feature>
<reference evidence="7 8" key="1">
    <citation type="submission" date="2021-07" db="EMBL/GenBank/DDBJ databases">
        <title>The Aristolochia fimbriata genome: insights into angiosperm evolution, floral development and chemical biosynthesis.</title>
        <authorList>
            <person name="Jiao Y."/>
        </authorList>
    </citation>
    <scope>NUCLEOTIDE SEQUENCE [LARGE SCALE GENOMIC DNA]</scope>
    <source>
        <strain evidence="7">IBCAS-2021</strain>
        <tissue evidence="7">Leaf</tissue>
    </source>
</reference>
<keyword evidence="8" id="KW-1185">Reference proteome</keyword>
<feature type="compositionally biased region" description="Basic and acidic residues" evidence="5">
    <location>
        <begin position="709"/>
        <end position="730"/>
    </location>
</feature>
<dbReference type="EMBL" id="JAINDJ010000003">
    <property type="protein sequence ID" value="KAG9453261.1"/>
    <property type="molecule type" value="Genomic_DNA"/>
</dbReference>
<feature type="region of interest" description="Disordered" evidence="5">
    <location>
        <begin position="150"/>
        <end position="181"/>
    </location>
</feature>
<evidence type="ECO:0000256" key="2">
    <source>
        <dbReference type="ARBA" id="ARBA00022771"/>
    </source>
</evidence>
<dbReference type="PROSITE" id="PS50089">
    <property type="entry name" value="ZF_RING_2"/>
    <property type="match status" value="1"/>
</dbReference>
<dbReference type="PROSITE" id="PS00518">
    <property type="entry name" value="ZF_RING_1"/>
    <property type="match status" value="1"/>
</dbReference>
<feature type="region of interest" description="Disordered" evidence="5">
    <location>
        <begin position="1013"/>
        <end position="1065"/>
    </location>
</feature>
<dbReference type="Gene3D" id="3.30.40.10">
    <property type="entry name" value="Zinc/RING finger domain, C3HC4 (zinc finger)"/>
    <property type="match status" value="1"/>
</dbReference>
<evidence type="ECO:0000256" key="1">
    <source>
        <dbReference type="ARBA" id="ARBA00022723"/>
    </source>
</evidence>
<feature type="compositionally biased region" description="Pro residues" evidence="5">
    <location>
        <begin position="457"/>
        <end position="475"/>
    </location>
</feature>
<feature type="compositionally biased region" description="Basic and acidic residues" evidence="5">
    <location>
        <begin position="676"/>
        <end position="692"/>
    </location>
</feature>
<feature type="compositionally biased region" description="Polar residues" evidence="5">
    <location>
        <begin position="561"/>
        <end position="578"/>
    </location>
</feature>
<feature type="compositionally biased region" description="Polar residues" evidence="5">
    <location>
        <begin position="530"/>
        <end position="550"/>
    </location>
</feature>
<feature type="region of interest" description="Disordered" evidence="5">
    <location>
        <begin position="1467"/>
        <end position="1488"/>
    </location>
</feature>
<evidence type="ECO:0000256" key="5">
    <source>
        <dbReference type="SAM" id="MobiDB-lite"/>
    </source>
</evidence>
<dbReference type="GO" id="GO:0008270">
    <property type="term" value="F:zinc ion binding"/>
    <property type="evidence" value="ECO:0007669"/>
    <property type="project" value="UniProtKB-KW"/>
</dbReference>
<feature type="compositionally biased region" description="Low complexity" evidence="5">
    <location>
        <begin position="315"/>
        <end position="349"/>
    </location>
</feature>
<name>A0AAV7EXQ7_ARIFI</name>
<evidence type="ECO:0000256" key="3">
    <source>
        <dbReference type="ARBA" id="ARBA00022833"/>
    </source>
</evidence>
<dbReference type="Proteomes" id="UP000825729">
    <property type="component" value="Unassembled WGS sequence"/>
</dbReference>
<dbReference type="InterPro" id="IPR017907">
    <property type="entry name" value="Znf_RING_CS"/>
</dbReference>
<dbReference type="PANTHER" id="PTHR37393">
    <property type="entry name" value="AT-RICH INTERACTIVE DOMAIN-CONTAINING PROTEIN 1A-LIKE"/>
    <property type="match status" value="1"/>
</dbReference>
<evidence type="ECO:0000259" key="6">
    <source>
        <dbReference type="PROSITE" id="PS50089"/>
    </source>
</evidence>
<feature type="compositionally biased region" description="Low complexity" evidence="5">
    <location>
        <begin position="389"/>
        <end position="400"/>
    </location>
</feature>
<feature type="compositionally biased region" description="Low complexity" evidence="5">
    <location>
        <begin position="783"/>
        <end position="792"/>
    </location>
</feature>
<feature type="compositionally biased region" description="Basic and acidic residues" evidence="5">
    <location>
        <begin position="752"/>
        <end position="778"/>
    </location>
</feature>
<dbReference type="SUPFAM" id="SSF49599">
    <property type="entry name" value="TRAF domain-like"/>
    <property type="match status" value="1"/>
</dbReference>
<accession>A0AAV7EXQ7</accession>
<keyword evidence="2 4" id="KW-0863">Zinc-finger</keyword>
<organism evidence="7 8">
    <name type="scientific">Aristolochia fimbriata</name>
    <name type="common">White veined hardy Dutchman's pipe vine</name>
    <dbReference type="NCBI Taxonomy" id="158543"/>
    <lineage>
        <taxon>Eukaryota</taxon>
        <taxon>Viridiplantae</taxon>
        <taxon>Streptophyta</taxon>
        <taxon>Embryophyta</taxon>
        <taxon>Tracheophyta</taxon>
        <taxon>Spermatophyta</taxon>
        <taxon>Magnoliopsida</taxon>
        <taxon>Magnoliidae</taxon>
        <taxon>Piperales</taxon>
        <taxon>Aristolochiaceae</taxon>
        <taxon>Aristolochia</taxon>
    </lineage>
</organism>
<feature type="compositionally biased region" description="Polar residues" evidence="5">
    <location>
        <begin position="623"/>
        <end position="675"/>
    </location>
</feature>
<sequence>MKMGFDNECIINMQSLPGEYFCPVCRLLVYPNEALQTQCTHLYCKPCLTYIVGSTRACPYDGYLVTEADSKPLIEVNKPVAESIGSIQVHCLYHRSGCTWQGSLSDCTTHCTGCVFGESPVVCNRCGTQIVHRQVQEHALNCPGVQPPMQQPEAIPETTAGQGQVSTQESVSQGTATVAPMQGQTQSNANIAQAQVAPLAVAPSPQTLQHAPTPDQWYQQQQYQQYYQQYPGYDPYQQQYQQYDPYQQQQLQQQQHLQHQQPVAHNYPQTQPYVPLQPQSQSQAQPHTQPASQVQAHAQVQAQNVSHSQVHPPLQTQTATQSQVQAQNNQQVQQQQPSSGQPMPQVQPQTHPPVPPASQPHVLPQPRPNVHPQIQSHHRPPYMHQASAQQNPHPQFHPPNASVQAVTGHQSYPQPQAHQQVPPVTQHPPPIPLHNPHQHQGLPQHLPNQVPGQFPSYQPPHMRPNNPPFQSPMPTPHSQQPTMLPPQGLHSTAPSLPHPGQPVSSQTPMLPMSQQPPQPHQIQGSVGGFPNSQTPPLMMQQTKQAQQSLRPQGPQYPYNHPQLQQNFPTSQGGLSHPSQRPMLMNQGFQSQPFPLPTAGSAGSSQDQFKQVQFGTNQINQNQRPGYVQQTSQSHPHTLNTQQPSLALQSSSDVVVKQESTVDNCQPVTAINSNVSSKEHNEAVSKPLDDKGDLPSGLSGKGTDTSASKTSEDMPRHSKSAEDRVAERIVEEQAQGVGDSQNDSYLGNSSDAHSIHETKEKEESTVDKINHSQSEEIPKHQLAVSESGQSSQGVGTGAPAQASGSIGETEIPNGPHKGQILGNTLPNALSTQDNSVNFSQLSHQGVAGPRPHGWRGMPPSSQMLAKNIGQPTHMVPGPTHQTNDWTSQRPLAADRIVPHSIPFAGASHDRFPEPYSHQMQGQAMEHLRPQGLPPPPPPGPGILPGPGFPPLGRGSSNIGHSQGLQNHIPPPFAVGPFYSHGQPLPGPPLVGPHSQIGRPSPANAMDAEIFTQKRPGKFDGSEPDPHQSVSAEKVPPGQPSSSQLNIMKVNGPPHKGTSGGNQDAPLQHLPEERYKHIPGERHRSFPEERFRLPPEEHLKAFSADPRYHIDRREFEEDLKQFPRPAYLEGENVPKSDSYFTSKSFDRGLHSYDRAPHAFSHDGAVKADSRSLPFYSSGAPGMQPADIGERLRFRDDSLGRRVDHPELVHPISEFGRHSLRSPREYPGISAGKFMGSSGDLGRGGRLHLDEFDGREPRGLGDRSKAFSLPDSLSSSFNESRFPLPAHLCRGELDGPMNVPPFLRSGDLVGPDVLPSHLRPGESLPHLRGGDHLVPRNLPGHIRAGDPLGPNLWRISEPTGFGAFQSHSRYDESIGGGKFVSRMRRGDSGFGLPTHGYPSEGFFDRSDTESFDHLRRRKPGGMGWCRICKIDCETVEGLDLHAQTREHQKMAMDMVLMIKQGNAKKQKIASEELIPKEDANNDRNAALDVKK</sequence>
<dbReference type="InterPro" id="IPR001841">
    <property type="entry name" value="Znf_RING"/>
</dbReference>
<feature type="compositionally biased region" description="Polar residues" evidence="5">
    <location>
        <begin position="159"/>
        <end position="181"/>
    </location>
</feature>
<feature type="compositionally biased region" description="Basic and acidic residues" evidence="5">
    <location>
        <begin position="1015"/>
        <end position="1024"/>
    </location>
</feature>
<dbReference type="InterPro" id="IPR013083">
    <property type="entry name" value="Znf_RING/FYVE/PHD"/>
</dbReference>
<comment type="caution">
    <text evidence="7">The sequence shown here is derived from an EMBL/GenBank/DDBJ whole genome shotgun (WGS) entry which is preliminary data.</text>
</comment>
<evidence type="ECO:0000256" key="4">
    <source>
        <dbReference type="PROSITE-ProRule" id="PRU00175"/>
    </source>
</evidence>